<dbReference type="Proteomes" id="UP000316621">
    <property type="component" value="Chromosome 1"/>
</dbReference>
<dbReference type="Gene3D" id="1.25.40.1030">
    <property type="match status" value="1"/>
</dbReference>
<dbReference type="EMBL" id="CM010715">
    <property type="protein sequence ID" value="RZC43990.1"/>
    <property type="molecule type" value="Genomic_DNA"/>
</dbReference>
<proteinExistence type="predicted"/>
<gene>
    <name evidence="2" type="ORF">C5167_036945</name>
</gene>
<dbReference type="Gramene" id="RZC43990">
    <property type="protein sequence ID" value="RZC43990"/>
    <property type="gene ID" value="C5167_036945"/>
</dbReference>
<keyword evidence="3" id="KW-1185">Reference proteome</keyword>
<protein>
    <submittedName>
        <fullName evidence="2">Uncharacterized protein</fullName>
    </submittedName>
</protein>
<name>A0A4Y7I838_PAPSO</name>
<feature type="region of interest" description="Disordered" evidence="1">
    <location>
        <begin position="41"/>
        <end position="63"/>
    </location>
</feature>
<evidence type="ECO:0000313" key="3">
    <source>
        <dbReference type="Proteomes" id="UP000316621"/>
    </source>
</evidence>
<evidence type="ECO:0000313" key="2">
    <source>
        <dbReference type="EMBL" id="RZC43990.1"/>
    </source>
</evidence>
<evidence type="ECO:0000256" key="1">
    <source>
        <dbReference type="SAM" id="MobiDB-lite"/>
    </source>
</evidence>
<dbReference type="AlphaFoldDB" id="A0A4Y7I838"/>
<sequence>MENQGFFQSSSDCDWGTSGAPNWVKCPAAVSFGSGGELVSYKNSQSATNPPTGGSELQLKMEK</sequence>
<reference evidence="2 3" key="1">
    <citation type="journal article" date="2018" name="Science">
        <title>The opium poppy genome and morphinan production.</title>
        <authorList>
            <person name="Guo L."/>
            <person name="Winzer T."/>
            <person name="Yang X."/>
            <person name="Li Y."/>
            <person name="Ning Z."/>
            <person name="He Z."/>
            <person name="Teodor R."/>
            <person name="Lu Y."/>
            <person name="Bowser T.A."/>
            <person name="Graham I.A."/>
            <person name="Ye K."/>
        </authorList>
    </citation>
    <scope>NUCLEOTIDE SEQUENCE [LARGE SCALE GENOMIC DNA]</scope>
    <source>
        <strain evidence="3">cv. HN1</strain>
        <tissue evidence="2">Leaves</tissue>
    </source>
</reference>
<organism evidence="2 3">
    <name type="scientific">Papaver somniferum</name>
    <name type="common">Opium poppy</name>
    <dbReference type="NCBI Taxonomy" id="3469"/>
    <lineage>
        <taxon>Eukaryota</taxon>
        <taxon>Viridiplantae</taxon>
        <taxon>Streptophyta</taxon>
        <taxon>Embryophyta</taxon>
        <taxon>Tracheophyta</taxon>
        <taxon>Spermatophyta</taxon>
        <taxon>Magnoliopsida</taxon>
        <taxon>Ranunculales</taxon>
        <taxon>Papaveraceae</taxon>
        <taxon>Papaveroideae</taxon>
        <taxon>Papaver</taxon>
    </lineage>
</organism>
<feature type="compositionally biased region" description="Polar residues" evidence="1">
    <location>
        <begin position="41"/>
        <end position="52"/>
    </location>
</feature>
<accession>A0A4Y7I838</accession>